<dbReference type="EMBL" id="CAADFU010000003">
    <property type="protein sequence ID" value="VFK39639.1"/>
    <property type="molecule type" value="Genomic_DNA"/>
</dbReference>
<evidence type="ECO:0000313" key="2">
    <source>
        <dbReference type="EMBL" id="VFK39639.1"/>
    </source>
</evidence>
<dbReference type="EMBL" id="CAADHB010000006">
    <property type="protein sequence ID" value="VFK78053.1"/>
    <property type="molecule type" value="Genomic_DNA"/>
</dbReference>
<dbReference type="AlphaFoldDB" id="A0A450Y4U5"/>
<gene>
    <name evidence="3" type="ORF">BECKSD772D_GA0070982_10068</name>
    <name evidence="2" type="ORF">BECKSD772E_GA0070983_100364</name>
    <name evidence="1" type="ORF">BECKSD772F_GA0070984_10038</name>
</gene>
<name>A0A450Y4U5_9GAMM</name>
<evidence type="ECO:0000313" key="1">
    <source>
        <dbReference type="EMBL" id="VFK36563.1"/>
    </source>
</evidence>
<protein>
    <submittedName>
        <fullName evidence="1">Uncharacterized protein</fullName>
    </submittedName>
</protein>
<accession>A0A450Y4U5</accession>
<reference evidence="1" key="1">
    <citation type="submission" date="2019-02" db="EMBL/GenBank/DDBJ databases">
        <authorList>
            <person name="Gruber-Vodicka R. H."/>
            <person name="Seah K. B. B."/>
        </authorList>
    </citation>
    <scope>NUCLEOTIDE SEQUENCE</scope>
    <source>
        <strain evidence="3">BECK_S127</strain>
        <strain evidence="2">BECK_S1320</strain>
        <strain evidence="1">BECK_S1321</strain>
    </source>
</reference>
<dbReference type="EMBL" id="CAADFR010000003">
    <property type="protein sequence ID" value="VFK36563.1"/>
    <property type="molecule type" value="Genomic_DNA"/>
</dbReference>
<proteinExistence type="predicted"/>
<evidence type="ECO:0000313" key="3">
    <source>
        <dbReference type="EMBL" id="VFK78053.1"/>
    </source>
</evidence>
<organism evidence="1">
    <name type="scientific">Candidatus Kentrum sp. SD</name>
    <dbReference type="NCBI Taxonomy" id="2126332"/>
    <lineage>
        <taxon>Bacteria</taxon>
        <taxon>Pseudomonadati</taxon>
        <taxon>Pseudomonadota</taxon>
        <taxon>Gammaproteobacteria</taxon>
        <taxon>Candidatus Kentrum</taxon>
    </lineage>
</organism>
<sequence length="61" mass="6892">MHCAYRMMRFFGFSRNSGLAVSEFEDLLVNEDYGGVSVADRLRSKILVSLDLCSGTLRQND</sequence>